<feature type="non-terminal residue" evidence="1">
    <location>
        <position position="333"/>
    </location>
</feature>
<protein>
    <submittedName>
        <fullName evidence="1">Uncharacterized protein</fullName>
    </submittedName>
</protein>
<dbReference type="Proteomes" id="UP000814140">
    <property type="component" value="Unassembled WGS sequence"/>
</dbReference>
<reference evidence="1" key="2">
    <citation type="journal article" date="2022" name="New Phytol.">
        <title>Evolutionary transition to the ectomycorrhizal habit in the genomes of a hyperdiverse lineage of mushroom-forming fungi.</title>
        <authorList>
            <person name="Looney B."/>
            <person name="Miyauchi S."/>
            <person name="Morin E."/>
            <person name="Drula E."/>
            <person name="Courty P.E."/>
            <person name="Kohler A."/>
            <person name="Kuo A."/>
            <person name="LaButti K."/>
            <person name="Pangilinan J."/>
            <person name="Lipzen A."/>
            <person name="Riley R."/>
            <person name="Andreopoulos W."/>
            <person name="He G."/>
            <person name="Johnson J."/>
            <person name="Nolan M."/>
            <person name="Tritt A."/>
            <person name="Barry K.W."/>
            <person name="Grigoriev I.V."/>
            <person name="Nagy L.G."/>
            <person name="Hibbett D."/>
            <person name="Henrissat B."/>
            <person name="Matheny P.B."/>
            <person name="Labbe J."/>
            <person name="Martin F.M."/>
        </authorList>
    </citation>
    <scope>NUCLEOTIDE SEQUENCE</scope>
    <source>
        <strain evidence="1">HHB10654</strain>
    </source>
</reference>
<proteinExistence type="predicted"/>
<evidence type="ECO:0000313" key="1">
    <source>
        <dbReference type="EMBL" id="KAI0059013.1"/>
    </source>
</evidence>
<evidence type="ECO:0000313" key="2">
    <source>
        <dbReference type="Proteomes" id="UP000814140"/>
    </source>
</evidence>
<comment type="caution">
    <text evidence="1">The sequence shown here is derived from an EMBL/GenBank/DDBJ whole genome shotgun (WGS) entry which is preliminary data.</text>
</comment>
<keyword evidence="2" id="KW-1185">Reference proteome</keyword>
<feature type="non-terminal residue" evidence="1">
    <location>
        <position position="1"/>
    </location>
</feature>
<dbReference type="EMBL" id="MU277230">
    <property type="protein sequence ID" value="KAI0059013.1"/>
    <property type="molecule type" value="Genomic_DNA"/>
</dbReference>
<gene>
    <name evidence="1" type="ORF">BV25DRAFT_1775308</name>
</gene>
<organism evidence="1 2">
    <name type="scientific">Artomyces pyxidatus</name>
    <dbReference type="NCBI Taxonomy" id="48021"/>
    <lineage>
        <taxon>Eukaryota</taxon>
        <taxon>Fungi</taxon>
        <taxon>Dikarya</taxon>
        <taxon>Basidiomycota</taxon>
        <taxon>Agaricomycotina</taxon>
        <taxon>Agaricomycetes</taxon>
        <taxon>Russulales</taxon>
        <taxon>Auriscalpiaceae</taxon>
        <taxon>Artomyces</taxon>
    </lineage>
</organism>
<accession>A0ACB8SS12</accession>
<name>A0ACB8SS12_9AGAM</name>
<sequence>FSIREALPTPTTMVRTVQELHELVHQNVVDLQPDYQRGKSCISTSTRLLINSLLKNLYIPPLLFVVKVNQEGYEELVCLDGKQCLTAIQEYLDGIVTTRRVLSETRRKELLSRGLVCGKSATIQDLVCTNSSKVQYPQIPDNLERQLFIRVQMGVPLSTAEKLRAISTSKSRFIHRLESTHVASPGGLGDSLDITTKRSQGFLNLVAMAYSVDKKQEQPTVTAKNIKKWLEDGVKPTPAFKKQIELALTTLLSLAQDHNLKHAFKSFPFKLSPVEFIFLGVLLVLMQGMKKFTNLQLADAILYMRAHLRKQHIDLRLNSTVSKSCWKIIMDIT</sequence>
<reference evidence="1" key="1">
    <citation type="submission" date="2021-03" db="EMBL/GenBank/DDBJ databases">
        <authorList>
            <consortium name="DOE Joint Genome Institute"/>
            <person name="Ahrendt S."/>
            <person name="Looney B.P."/>
            <person name="Miyauchi S."/>
            <person name="Morin E."/>
            <person name="Drula E."/>
            <person name="Courty P.E."/>
            <person name="Chicoki N."/>
            <person name="Fauchery L."/>
            <person name="Kohler A."/>
            <person name="Kuo A."/>
            <person name="Labutti K."/>
            <person name="Pangilinan J."/>
            <person name="Lipzen A."/>
            <person name="Riley R."/>
            <person name="Andreopoulos W."/>
            <person name="He G."/>
            <person name="Johnson J."/>
            <person name="Barry K.W."/>
            <person name="Grigoriev I.V."/>
            <person name="Nagy L."/>
            <person name="Hibbett D."/>
            <person name="Henrissat B."/>
            <person name="Matheny P.B."/>
            <person name="Labbe J."/>
            <person name="Martin F."/>
        </authorList>
    </citation>
    <scope>NUCLEOTIDE SEQUENCE</scope>
    <source>
        <strain evidence="1">HHB10654</strain>
    </source>
</reference>